<dbReference type="PANTHER" id="PTHR47633:SF4">
    <property type="entry name" value="MYOPALLADIN ISOFORM X1"/>
    <property type="match status" value="1"/>
</dbReference>
<dbReference type="Pfam" id="PF00069">
    <property type="entry name" value="Pkinase"/>
    <property type="match status" value="1"/>
</dbReference>
<gene>
    <name evidence="3" type="ORF">P7K49_035302</name>
</gene>
<keyword evidence="1" id="KW-0547">Nucleotide-binding</keyword>
<name>A0ABQ9TM74_SAGOE</name>
<dbReference type="PANTHER" id="PTHR47633">
    <property type="entry name" value="IMMUNOGLOBULIN"/>
    <property type="match status" value="1"/>
</dbReference>
<dbReference type="Proteomes" id="UP001266305">
    <property type="component" value="Unassembled WGS sequence"/>
</dbReference>
<dbReference type="SUPFAM" id="SSF56112">
    <property type="entry name" value="Protein kinase-like (PK-like)"/>
    <property type="match status" value="1"/>
</dbReference>
<evidence type="ECO:0000259" key="2">
    <source>
        <dbReference type="PROSITE" id="PS50011"/>
    </source>
</evidence>
<keyword evidence="4" id="KW-1185">Reference proteome</keyword>
<sequence>MAADSVQLVDSARLSQQQEGTTYSLVLRDVALKDAGVYTCLAQNAGGQVLCKAELLVLGGDSEPDSEKQSPRRRLHSFYEVKEEIGRGVFGFVKRVQHKGNKISCAAKFIPLRSRTRAQAYRERDILATLSHPLVTGLLDQFETRKTLILVLELYPALSPWEGWSRGRRGLGGAMCTAGNLGGVFCSMGQ</sequence>
<dbReference type="InterPro" id="IPR036179">
    <property type="entry name" value="Ig-like_dom_sf"/>
</dbReference>
<feature type="domain" description="Protein kinase" evidence="2">
    <location>
        <begin position="79"/>
        <end position="190"/>
    </location>
</feature>
<dbReference type="SUPFAM" id="SSF48726">
    <property type="entry name" value="Immunoglobulin"/>
    <property type="match status" value="1"/>
</dbReference>
<accession>A0ABQ9TM74</accession>
<dbReference type="InterPro" id="IPR013783">
    <property type="entry name" value="Ig-like_fold"/>
</dbReference>
<comment type="caution">
    <text evidence="3">The sequence shown here is derived from an EMBL/GenBank/DDBJ whole genome shotgun (WGS) entry which is preliminary data.</text>
</comment>
<dbReference type="Pfam" id="PF07679">
    <property type="entry name" value="I-set"/>
    <property type="match status" value="1"/>
</dbReference>
<organism evidence="3 4">
    <name type="scientific">Saguinus oedipus</name>
    <name type="common">Cotton-top tamarin</name>
    <name type="synonym">Oedipomidas oedipus</name>
    <dbReference type="NCBI Taxonomy" id="9490"/>
    <lineage>
        <taxon>Eukaryota</taxon>
        <taxon>Metazoa</taxon>
        <taxon>Chordata</taxon>
        <taxon>Craniata</taxon>
        <taxon>Vertebrata</taxon>
        <taxon>Euteleostomi</taxon>
        <taxon>Mammalia</taxon>
        <taxon>Eutheria</taxon>
        <taxon>Euarchontoglires</taxon>
        <taxon>Primates</taxon>
        <taxon>Haplorrhini</taxon>
        <taxon>Platyrrhini</taxon>
        <taxon>Cebidae</taxon>
        <taxon>Callitrichinae</taxon>
        <taxon>Saguinus</taxon>
    </lineage>
</organism>
<dbReference type="PROSITE" id="PS50011">
    <property type="entry name" value="PROTEIN_KINASE_DOM"/>
    <property type="match status" value="1"/>
</dbReference>
<dbReference type="Gene3D" id="2.60.40.10">
    <property type="entry name" value="Immunoglobulins"/>
    <property type="match status" value="1"/>
</dbReference>
<reference evidence="3 4" key="1">
    <citation type="submission" date="2023-05" db="EMBL/GenBank/DDBJ databases">
        <title>B98-5 Cell Line De Novo Hybrid Assembly: An Optical Mapping Approach.</title>
        <authorList>
            <person name="Kananen K."/>
            <person name="Auerbach J.A."/>
            <person name="Kautto E."/>
            <person name="Blachly J.S."/>
        </authorList>
    </citation>
    <scope>NUCLEOTIDE SEQUENCE [LARGE SCALE GENOMIC DNA]</scope>
    <source>
        <strain evidence="3">B95-8</strain>
        <tissue evidence="3">Cell line</tissue>
    </source>
</reference>
<proteinExistence type="predicted"/>
<dbReference type="PROSITE" id="PS00107">
    <property type="entry name" value="PROTEIN_KINASE_ATP"/>
    <property type="match status" value="1"/>
</dbReference>
<dbReference type="InterPro" id="IPR011009">
    <property type="entry name" value="Kinase-like_dom_sf"/>
</dbReference>
<dbReference type="InterPro" id="IPR000719">
    <property type="entry name" value="Prot_kinase_dom"/>
</dbReference>
<protein>
    <recommendedName>
        <fullName evidence="2">Protein kinase domain-containing protein</fullName>
    </recommendedName>
</protein>
<keyword evidence="1" id="KW-0067">ATP-binding</keyword>
<dbReference type="InterPro" id="IPR017441">
    <property type="entry name" value="Protein_kinase_ATP_BS"/>
</dbReference>
<dbReference type="InterPro" id="IPR013098">
    <property type="entry name" value="Ig_I-set"/>
</dbReference>
<evidence type="ECO:0000313" key="4">
    <source>
        <dbReference type="Proteomes" id="UP001266305"/>
    </source>
</evidence>
<dbReference type="EMBL" id="JASSZA010000020">
    <property type="protein sequence ID" value="KAK2085877.1"/>
    <property type="molecule type" value="Genomic_DNA"/>
</dbReference>
<evidence type="ECO:0000313" key="3">
    <source>
        <dbReference type="EMBL" id="KAK2085877.1"/>
    </source>
</evidence>
<dbReference type="Gene3D" id="3.30.200.20">
    <property type="entry name" value="Phosphorylase Kinase, domain 1"/>
    <property type="match status" value="1"/>
</dbReference>
<evidence type="ECO:0000256" key="1">
    <source>
        <dbReference type="PROSITE-ProRule" id="PRU10141"/>
    </source>
</evidence>
<feature type="binding site" evidence="1">
    <location>
        <position position="108"/>
    </location>
    <ligand>
        <name>ATP</name>
        <dbReference type="ChEBI" id="CHEBI:30616"/>
    </ligand>
</feature>